<evidence type="ECO:0000313" key="4">
    <source>
        <dbReference type="EMBL" id="CZF83091.1"/>
    </source>
</evidence>
<evidence type="ECO:0000313" key="5">
    <source>
        <dbReference type="Proteomes" id="UP000071641"/>
    </source>
</evidence>
<keyword evidence="1 4" id="KW-0808">Transferase</keyword>
<gene>
    <name evidence="4" type="primary">mshD_5</name>
    <name evidence="4" type="ORF">GCE9029_03631</name>
</gene>
<sequence length="166" mass="18499">MNLITRTALASDAKSITDIVNPIIESGRYVILDSTFSVSDQSFFIQYFPVNGVFLVAEDHDSKTVLGYQTVEPYASYSRALDHVGIITTYVEEKHHRQGVATSLFASTLDIARSRGFEKLVAQVRADNETALHVYLKHGFEVSGRAKNHAKIGGKYIDEITLELFL</sequence>
<evidence type="ECO:0000256" key="2">
    <source>
        <dbReference type="ARBA" id="ARBA00023315"/>
    </source>
</evidence>
<dbReference type="PANTHER" id="PTHR43877">
    <property type="entry name" value="AMINOALKYLPHOSPHONATE N-ACETYLTRANSFERASE-RELATED-RELATED"/>
    <property type="match status" value="1"/>
</dbReference>
<name>A0A128F9Y1_9GAMM</name>
<dbReference type="OrthoDB" id="9799601at2"/>
<dbReference type="RefSeq" id="WP_062665336.1">
    <property type="nucleotide sequence ID" value="NZ_FIZX01000002.1"/>
</dbReference>
<dbReference type="Pfam" id="PF13420">
    <property type="entry name" value="Acetyltransf_4"/>
    <property type="match status" value="1"/>
</dbReference>
<dbReference type="AlphaFoldDB" id="A0A128F9Y1"/>
<reference evidence="5" key="1">
    <citation type="submission" date="2016-02" db="EMBL/GenBank/DDBJ databases">
        <authorList>
            <person name="Rodrigo-Torres Lidia"/>
            <person name="Arahal R.David."/>
        </authorList>
    </citation>
    <scope>NUCLEOTIDE SEQUENCE [LARGE SCALE GENOMIC DNA]</scope>
    <source>
        <strain evidence="5">CECT 9029</strain>
    </source>
</reference>
<dbReference type="Gene3D" id="3.40.630.30">
    <property type="match status" value="1"/>
</dbReference>
<accession>A0A128F9Y1</accession>
<proteinExistence type="predicted"/>
<protein>
    <submittedName>
        <fullName evidence="4">Mycothiol acetyltransferase</fullName>
        <ecNumber evidence="4">2.3.1.189</ecNumber>
    </submittedName>
</protein>
<dbReference type="EC" id="2.3.1.189" evidence="4"/>
<evidence type="ECO:0000259" key="3">
    <source>
        <dbReference type="PROSITE" id="PS51186"/>
    </source>
</evidence>
<dbReference type="InterPro" id="IPR000182">
    <property type="entry name" value="GNAT_dom"/>
</dbReference>
<feature type="domain" description="N-acetyltransferase" evidence="3">
    <location>
        <begin position="3"/>
        <end position="163"/>
    </location>
</feature>
<dbReference type="GO" id="GO:0035447">
    <property type="term" value="F:mycothiol synthase activity"/>
    <property type="evidence" value="ECO:0007669"/>
    <property type="project" value="UniProtKB-EC"/>
</dbReference>
<dbReference type="PROSITE" id="PS51186">
    <property type="entry name" value="GNAT"/>
    <property type="match status" value="1"/>
</dbReference>
<dbReference type="SUPFAM" id="SSF55729">
    <property type="entry name" value="Acyl-CoA N-acyltransferases (Nat)"/>
    <property type="match status" value="1"/>
</dbReference>
<dbReference type="Proteomes" id="UP000071641">
    <property type="component" value="Unassembled WGS sequence"/>
</dbReference>
<dbReference type="InterPro" id="IPR050832">
    <property type="entry name" value="Bact_Acetyltransf"/>
</dbReference>
<evidence type="ECO:0000256" key="1">
    <source>
        <dbReference type="ARBA" id="ARBA00022679"/>
    </source>
</evidence>
<dbReference type="InterPro" id="IPR016181">
    <property type="entry name" value="Acyl_CoA_acyltransferase"/>
</dbReference>
<dbReference type="STRING" id="1796497.GCE9029_03631"/>
<keyword evidence="2 4" id="KW-0012">Acyltransferase</keyword>
<organism evidence="4 5">
    <name type="scientific">Grimontia celer</name>
    <dbReference type="NCBI Taxonomy" id="1796497"/>
    <lineage>
        <taxon>Bacteria</taxon>
        <taxon>Pseudomonadati</taxon>
        <taxon>Pseudomonadota</taxon>
        <taxon>Gammaproteobacteria</taxon>
        <taxon>Vibrionales</taxon>
        <taxon>Vibrionaceae</taxon>
        <taxon>Grimontia</taxon>
    </lineage>
</organism>
<keyword evidence="5" id="KW-1185">Reference proteome</keyword>
<dbReference type="EMBL" id="FIZX01000002">
    <property type="protein sequence ID" value="CZF83091.1"/>
    <property type="molecule type" value="Genomic_DNA"/>
</dbReference>